<comment type="caution">
    <text evidence="3">The sequence shown here is derived from an EMBL/GenBank/DDBJ whole genome shotgun (WGS) entry which is preliminary data.</text>
</comment>
<dbReference type="PROSITE" id="PS00409">
    <property type="entry name" value="PROKAR_NTER_METHYL"/>
    <property type="match status" value="1"/>
</dbReference>
<evidence type="ECO:0000313" key="3">
    <source>
        <dbReference type="EMBL" id="MDG9698749.1"/>
    </source>
</evidence>
<keyword evidence="1" id="KW-0997">Cell inner membrane</keyword>
<protein>
    <recommendedName>
        <fullName evidence="1">Type II secretion system protein I</fullName>
        <shortName evidence="1">T2SS minor pseudopilin I</shortName>
    </recommendedName>
</protein>
<dbReference type="AlphaFoldDB" id="A0AAW6RJN4"/>
<comment type="subcellular location">
    <subcellularLocation>
        <location evidence="1">Cell inner membrane</location>
        <topology evidence="1">Single-pass membrane protein</topology>
    </subcellularLocation>
</comment>
<organism evidence="3 4">
    <name type="scientific">Ottowia cancrivicina</name>
    <dbReference type="NCBI Taxonomy" id="3040346"/>
    <lineage>
        <taxon>Bacteria</taxon>
        <taxon>Pseudomonadati</taxon>
        <taxon>Pseudomonadota</taxon>
        <taxon>Betaproteobacteria</taxon>
        <taxon>Burkholderiales</taxon>
        <taxon>Comamonadaceae</taxon>
        <taxon>Ottowia</taxon>
    </lineage>
</organism>
<keyword evidence="1" id="KW-0812">Transmembrane</keyword>
<dbReference type="InterPro" id="IPR012902">
    <property type="entry name" value="N_methyl_site"/>
</dbReference>
<dbReference type="NCBIfam" id="TIGR02532">
    <property type="entry name" value="IV_pilin_GFxxxE"/>
    <property type="match status" value="1"/>
</dbReference>
<dbReference type="GO" id="GO:0015627">
    <property type="term" value="C:type II protein secretion system complex"/>
    <property type="evidence" value="ECO:0007669"/>
    <property type="project" value="UniProtKB-UniRule"/>
</dbReference>
<keyword evidence="1" id="KW-1003">Cell membrane</keyword>
<keyword evidence="4" id="KW-1185">Reference proteome</keyword>
<keyword evidence="1" id="KW-0472">Membrane</keyword>
<evidence type="ECO:0000313" key="4">
    <source>
        <dbReference type="Proteomes" id="UP001237156"/>
    </source>
</evidence>
<feature type="domain" description="Type II secretion system protein GspI C-terminal" evidence="2">
    <location>
        <begin position="52"/>
        <end position="125"/>
    </location>
</feature>
<reference evidence="3 4" key="1">
    <citation type="submission" date="2023-04" db="EMBL/GenBank/DDBJ databases">
        <title>Ottowia paracancer sp. nov., isolated from human stomach.</title>
        <authorList>
            <person name="Song Y."/>
        </authorList>
    </citation>
    <scope>NUCLEOTIDE SEQUENCE [LARGE SCALE GENOMIC DNA]</scope>
    <source>
        <strain evidence="3 4">10c7w1</strain>
    </source>
</reference>
<dbReference type="GO" id="GO:0015628">
    <property type="term" value="P:protein secretion by the type II secretion system"/>
    <property type="evidence" value="ECO:0007669"/>
    <property type="project" value="UniProtKB-UniRule"/>
</dbReference>
<accession>A0AAW6RJN4</accession>
<dbReference type="EMBL" id="JARVII010000004">
    <property type="protein sequence ID" value="MDG9698749.1"/>
    <property type="molecule type" value="Genomic_DNA"/>
</dbReference>
<dbReference type="SUPFAM" id="SSF54523">
    <property type="entry name" value="Pili subunits"/>
    <property type="match status" value="1"/>
</dbReference>
<sequence length="128" mass="13544">MPAFALTRSKRAVCGGFTLVEVMVALSITAIALVAGLKAAGALADNAARQSRVMLGQICAENALIELKLTRQFPGAGDSTLACEQAGQAFEVTLAVRATPNPNFRRVEAIVRQQQLTVVQVSTLIGRY</sequence>
<dbReference type="InterPro" id="IPR003413">
    <property type="entry name" value="T2SS_GspI_C"/>
</dbReference>
<comment type="function">
    <text evidence="1">Component of the type II secretion system required for the energy-dependent secretion of extracellular factors such as proteases and toxins from the periplasm.</text>
</comment>
<keyword evidence="1" id="KW-1133">Transmembrane helix</keyword>
<evidence type="ECO:0000259" key="2">
    <source>
        <dbReference type="Pfam" id="PF02501"/>
    </source>
</evidence>
<comment type="PTM">
    <text evidence="1">Cleaved by prepilin peptidase.</text>
</comment>
<dbReference type="Proteomes" id="UP001237156">
    <property type="component" value="Unassembled WGS sequence"/>
</dbReference>
<feature type="transmembrane region" description="Helical" evidence="1">
    <location>
        <begin position="12"/>
        <end position="37"/>
    </location>
</feature>
<evidence type="ECO:0000256" key="1">
    <source>
        <dbReference type="RuleBase" id="RU368030"/>
    </source>
</evidence>
<comment type="similarity">
    <text evidence="1">Belongs to the GSP I family.</text>
</comment>
<dbReference type="NCBIfam" id="TIGR01707">
    <property type="entry name" value="gspI"/>
    <property type="match status" value="1"/>
</dbReference>
<dbReference type="GO" id="GO:0005886">
    <property type="term" value="C:plasma membrane"/>
    <property type="evidence" value="ECO:0007669"/>
    <property type="project" value="UniProtKB-SubCell"/>
</dbReference>
<proteinExistence type="inferred from homology"/>
<dbReference type="RefSeq" id="WP_279523770.1">
    <property type="nucleotide sequence ID" value="NZ_JARVII010000004.1"/>
</dbReference>
<dbReference type="InterPro" id="IPR045584">
    <property type="entry name" value="Pilin-like"/>
</dbReference>
<keyword evidence="1" id="KW-0488">Methylation</keyword>
<dbReference type="Pfam" id="PF02501">
    <property type="entry name" value="T2SSI"/>
    <property type="match status" value="1"/>
</dbReference>
<name>A0AAW6RJN4_9BURK</name>
<comment type="subunit">
    <text evidence="1">Type II secretion is composed of four main components: the outer membrane complex, the inner membrane complex, the cytoplasmic secretion ATPase and the periplasm-spanning pseudopilus.</text>
</comment>
<dbReference type="Pfam" id="PF07963">
    <property type="entry name" value="N_methyl"/>
    <property type="match status" value="1"/>
</dbReference>
<dbReference type="Gene3D" id="3.30.1300.30">
    <property type="entry name" value="GSPII I/J protein-like"/>
    <property type="match status" value="1"/>
</dbReference>
<dbReference type="InterPro" id="IPR010052">
    <property type="entry name" value="T2SS_protein-GspI"/>
</dbReference>
<gene>
    <name evidence="3" type="primary">gspI</name>
    <name evidence="3" type="ORF">QB898_03270</name>
</gene>